<keyword evidence="1" id="KW-0175">Coiled coil</keyword>
<sequence length="847" mass="100942">MIWGTKLITSQATVIKILPRLYSDHAPMEILIENEKNTSREYRWRLNDLLIKDPSEQERYRGILREYFQLNREEDTDIASIWEASKAYIRGHFIQHSIRKNKDKRVKQKKLTDMVASLEEKLKINSKDKEVIFKLDALKRCVDEQNLEEMGKKLTYVRQQNFENANKVGKWLAWRVNKRKQSQCIDKIQDEDITYFDRKGIENQFVNYYKNLYSEDNIPKERVVQYLGEQDIKKLTETQREILNKKIEIEEIERAIKRLKANKAPGPDGLTTAYYKTFQDMLSIPLQKVMNRILEGEKVPQTWENANIVLIPKKNTDNAKVSNYRPISLLNVDYKIFTSVLAERLKKVLAERINEDQCGFLPGRQQKENIRILLNAIEYYEKNRQKEIAFLFLDAEKAFDSVNWFCMFEILSEMDIGHYFQNAIRNIYTKQRARIIINGQLSDTLEIKKGTRQGCLLSPLLFILTLDILMETIRKNRELKGLSTKNNSYKTRAYADDIVCIIEEPTDKIKRWLDVIEKFGEIAGIKINRGKTKILTKNISQSHKEELQQKTGIEIVKKVKYLGIELTASNVQLQKNNYSKKWKELKKKMARWDALHLSLLGKIAVIKMKILAEMLFLFRNLPILNNKLFLKEWQREINKFIWGRKRARIKFQYMRDDIRRGGLGVPDIQLYYDAAALEWVKEWANLRKARILALEGQDLNKGWHAYLWKRKGHKERNFNNHYLRKALLATWEKYKHRFYRKTPLWLSPLESEHMREIPRERWLTYKQMVKIDNQGSVLKSYEEIKQIEPSITWLNFWQIREGFKIDSQIGFERNETVWDKILNLEKKVIKILYQQLLIWETEEVHVK</sequence>
<dbReference type="PANTHER" id="PTHR31635:SF196">
    <property type="entry name" value="REVERSE TRANSCRIPTASE DOMAIN-CONTAINING PROTEIN-RELATED"/>
    <property type="match status" value="1"/>
</dbReference>
<dbReference type="CDD" id="cd01650">
    <property type="entry name" value="RT_nLTR_like"/>
    <property type="match status" value="1"/>
</dbReference>
<feature type="coiled-coil region" evidence="1">
    <location>
        <begin position="235"/>
        <end position="262"/>
    </location>
</feature>
<dbReference type="AlphaFoldDB" id="A0A803TK36"/>
<dbReference type="Ensembl" id="ENSACAT00000041511.1">
    <property type="protein sequence ID" value="ENSACAP00000035576.1"/>
    <property type="gene ID" value="ENSACAG00000044834.1"/>
</dbReference>
<organism evidence="3 4">
    <name type="scientific">Anolis carolinensis</name>
    <name type="common">Green anole</name>
    <name type="synonym">American chameleon</name>
    <dbReference type="NCBI Taxonomy" id="28377"/>
    <lineage>
        <taxon>Eukaryota</taxon>
        <taxon>Metazoa</taxon>
        <taxon>Chordata</taxon>
        <taxon>Craniata</taxon>
        <taxon>Vertebrata</taxon>
        <taxon>Euteleostomi</taxon>
        <taxon>Lepidosauria</taxon>
        <taxon>Squamata</taxon>
        <taxon>Bifurcata</taxon>
        <taxon>Unidentata</taxon>
        <taxon>Episquamata</taxon>
        <taxon>Toxicofera</taxon>
        <taxon>Iguania</taxon>
        <taxon>Dactyloidae</taxon>
        <taxon>Anolis</taxon>
    </lineage>
</organism>
<dbReference type="PROSITE" id="PS50878">
    <property type="entry name" value="RT_POL"/>
    <property type="match status" value="1"/>
</dbReference>
<reference evidence="3" key="1">
    <citation type="submission" date="2009-12" db="EMBL/GenBank/DDBJ databases">
        <title>The Genome Sequence of Anolis carolinensis (Green Anole Lizard).</title>
        <authorList>
            <consortium name="The Genome Sequencing Platform"/>
            <person name="Di Palma F."/>
            <person name="Alfoldi J."/>
            <person name="Heiman D."/>
            <person name="Young S."/>
            <person name="Grabherr M."/>
            <person name="Johnson J."/>
            <person name="Lander E.S."/>
            <person name="Lindblad-Toh K."/>
        </authorList>
    </citation>
    <scope>NUCLEOTIDE SEQUENCE [LARGE SCALE GENOMIC DNA]</scope>
    <source>
        <strain evidence="3">JBL SC #1</strain>
    </source>
</reference>
<evidence type="ECO:0000313" key="4">
    <source>
        <dbReference type="Proteomes" id="UP000001646"/>
    </source>
</evidence>
<protein>
    <recommendedName>
        <fullName evidence="2">Reverse transcriptase domain-containing protein</fullName>
    </recommendedName>
</protein>
<proteinExistence type="predicted"/>
<reference evidence="3" key="3">
    <citation type="submission" date="2025-09" db="UniProtKB">
        <authorList>
            <consortium name="Ensembl"/>
        </authorList>
    </citation>
    <scope>IDENTIFICATION</scope>
</reference>
<evidence type="ECO:0000259" key="2">
    <source>
        <dbReference type="PROSITE" id="PS50878"/>
    </source>
</evidence>
<evidence type="ECO:0000256" key="1">
    <source>
        <dbReference type="SAM" id="Coils"/>
    </source>
</evidence>
<dbReference type="Pfam" id="PF00078">
    <property type="entry name" value="RVT_1"/>
    <property type="match status" value="1"/>
</dbReference>
<dbReference type="Proteomes" id="UP000001646">
    <property type="component" value="Unplaced"/>
</dbReference>
<dbReference type="InterPro" id="IPR043502">
    <property type="entry name" value="DNA/RNA_pol_sf"/>
</dbReference>
<keyword evidence="4" id="KW-1185">Reference proteome</keyword>
<name>A0A803TK36_ANOCA</name>
<dbReference type="InterPro" id="IPR000477">
    <property type="entry name" value="RT_dom"/>
</dbReference>
<dbReference type="PANTHER" id="PTHR31635">
    <property type="entry name" value="REVERSE TRANSCRIPTASE DOMAIN-CONTAINING PROTEIN-RELATED"/>
    <property type="match status" value="1"/>
</dbReference>
<evidence type="ECO:0000313" key="3">
    <source>
        <dbReference type="Ensembl" id="ENSACAP00000035576.1"/>
    </source>
</evidence>
<dbReference type="InParanoid" id="A0A803TK36"/>
<dbReference type="GeneTree" id="ENSGT01150000286916"/>
<feature type="domain" description="Reverse transcriptase" evidence="2">
    <location>
        <begin position="292"/>
        <end position="566"/>
    </location>
</feature>
<reference evidence="3" key="2">
    <citation type="submission" date="2025-08" db="UniProtKB">
        <authorList>
            <consortium name="Ensembl"/>
        </authorList>
    </citation>
    <scope>IDENTIFICATION</scope>
</reference>
<dbReference type="SUPFAM" id="SSF56672">
    <property type="entry name" value="DNA/RNA polymerases"/>
    <property type="match status" value="1"/>
</dbReference>
<accession>A0A803TK36</accession>